<dbReference type="RefSeq" id="WP_183267453.1">
    <property type="nucleotide sequence ID" value="NZ_JACHFJ010000017.1"/>
</dbReference>
<proteinExistence type="predicted"/>
<sequence length="283" mass="30355">MSQSLVDKLPDISGKAGLRVWLKSSGYARRLLLGEAGDPWLGAAAYLAYFGQANGLLRPDIAVLEVDDLLRSWAKRHPALTSEMAAKRRTSYPLRKLLEAEGPRQLLAEVAEAVAGAVRGQVPVVLAMATPRAWLGMASQLTGRDDVTVEDDDLEDAAMYMADFFRSVSSAPVGGVFLEDGKAPAQLGDAARCRPVVNVARHYRWGIVWRTQGDAGEALAEMVDGLVMPLPPTGLAKAAGLEVGPALWSGAALPPLAPGQFYFAEIPVDQKPETVLDNLSRLR</sequence>
<protein>
    <submittedName>
        <fullName evidence="1">Uncharacterized protein</fullName>
    </submittedName>
</protein>
<organism evidence="1 2">
    <name type="scientific">Acidocella aromatica</name>
    <dbReference type="NCBI Taxonomy" id="1303579"/>
    <lineage>
        <taxon>Bacteria</taxon>
        <taxon>Pseudomonadati</taxon>
        <taxon>Pseudomonadota</taxon>
        <taxon>Alphaproteobacteria</taxon>
        <taxon>Acetobacterales</taxon>
        <taxon>Acidocellaceae</taxon>
        <taxon>Acidocella</taxon>
    </lineage>
</organism>
<accession>A0A840VFG2</accession>
<evidence type="ECO:0000313" key="1">
    <source>
        <dbReference type="EMBL" id="MBB5374436.1"/>
    </source>
</evidence>
<reference evidence="1 2" key="1">
    <citation type="submission" date="2020-08" db="EMBL/GenBank/DDBJ databases">
        <title>Genomic Encyclopedia of Type Strains, Phase IV (KMG-IV): sequencing the most valuable type-strain genomes for metagenomic binning, comparative biology and taxonomic classification.</title>
        <authorList>
            <person name="Goeker M."/>
        </authorList>
    </citation>
    <scope>NUCLEOTIDE SEQUENCE [LARGE SCALE GENOMIC DNA]</scope>
    <source>
        <strain evidence="1 2">DSM 27026</strain>
    </source>
</reference>
<comment type="caution">
    <text evidence="1">The sequence shown here is derived from an EMBL/GenBank/DDBJ whole genome shotgun (WGS) entry which is preliminary data.</text>
</comment>
<evidence type="ECO:0000313" key="2">
    <source>
        <dbReference type="Proteomes" id="UP000553706"/>
    </source>
</evidence>
<gene>
    <name evidence="1" type="ORF">HNP71_002710</name>
</gene>
<dbReference type="Proteomes" id="UP000553706">
    <property type="component" value="Unassembled WGS sequence"/>
</dbReference>
<keyword evidence="2" id="KW-1185">Reference proteome</keyword>
<dbReference type="EMBL" id="JACHFJ010000017">
    <property type="protein sequence ID" value="MBB5374436.1"/>
    <property type="molecule type" value="Genomic_DNA"/>
</dbReference>
<dbReference type="AlphaFoldDB" id="A0A840VFG2"/>
<name>A0A840VFG2_9PROT</name>